<gene>
    <name evidence="2" type="ORF">PIB30_069327</name>
</gene>
<evidence type="ECO:0000256" key="1">
    <source>
        <dbReference type="SAM" id="MobiDB-lite"/>
    </source>
</evidence>
<sequence>MAEVEGVGPRSILPVPHVTTASAGASASTPATGIPSGPSSSAAKSKKKPRVASTEKLISIEGEDGVKEDPSTDLRQKKRKRKVRESVDEDAGLGDDAAWEHVFDPLDRAFPERIGCRLTRDSVREALGPVIPEQLLGTAQGYACKLTACLQVAIENAFSTKLKMEKELAATKDQVVVLTAERSSALTSFPLKAEVDSLTEQLRLAKGGHLSALARMSEVEEESKVQALELQSCRSALEQEKKKVESLTRSLEQK</sequence>
<reference evidence="2 3" key="1">
    <citation type="journal article" date="2023" name="Plants (Basel)">
        <title>Bridging the Gap: Combining Genomics and Transcriptomics Approaches to Understand Stylosanthes scabra, an Orphan Legume from the Brazilian Caatinga.</title>
        <authorList>
            <person name="Ferreira-Neto J.R.C."/>
            <person name="da Silva M.D."/>
            <person name="Binneck E."/>
            <person name="de Melo N.F."/>
            <person name="da Silva R.H."/>
            <person name="de Melo A.L.T.M."/>
            <person name="Pandolfi V."/>
            <person name="Bustamante F.O."/>
            <person name="Brasileiro-Vidal A.C."/>
            <person name="Benko-Iseppon A.M."/>
        </authorList>
    </citation>
    <scope>NUCLEOTIDE SEQUENCE [LARGE SCALE GENOMIC DNA]</scope>
    <source>
        <tissue evidence="2">Leaves</tissue>
    </source>
</reference>
<proteinExistence type="predicted"/>
<dbReference type="EMBL" id="JASCZI010000759">
    <property type="protein sequence ID" value="MED6113281.1"/>
    <property type="molecule type" value="Genomic_DNA"/>
</dbReference>
<protein>
    <submittedName>
        <fullName evidence="2">Uncharacterized protein</fullName>
    </submittedName>
</protein>
<organism evidence="2 3">
    <name type="scientific">Stylosanthes scabra</name>
    <dbReference type="NCBI Taxonomy" id="79078"/>
    <lineage>
        <taxon>Eukaryota</taxon>
        <taxon>Viridiplantae</taxon>
        <taxon>Streptophyta</taxon>
        <taxon>Embryophyta</taxon>
        <taxon>Tracheophyta</taxon>
        <taxon>Spermatophyta</taxon>
        <taxon>Magnoliopsida</taxon>
        <taxon>eudicotyledons</taxon>
        <taxon>Gunneridae</taxon>
        <taxon>Pentapetalae</taxon>
        <taxon>rosids</taxon>
        <taxon>fabids</taxon>
        <taxon>Fabales</taxon>
        <taxon>Fabaceae</taxon>
        <taxon>Papilionoideae</taxon>
        <taxon>50 kb inversion clade</taxon>
        <taxon>dalbergioids sensu lato</taxon>
        <taxon>Dalbergieae</taxon>
        <taxon>Pterocarpus clade</taxon>
        <taxon>Stylosanthes</taxon>
    </lineage>
</organism>
<dbReference type="Proteomes" id="UP001341840">
    <property type="component" value="Unassembled WGS sequence"/>
</dbReference>
<feature type="compositionally biased region" description="Basic and acidic residues" evidence="1">
    <location>
        <begin position="64"/>
        <end position="75"/>
    </location>
</feature>
<evidence type="ECO:0000313" key="3">
    <source>
        <dbReference type="Proteomes" id="UP001341840"/>
    </source>
</evidence>
<comment type="caution">
    <text evidence="2">The sequence shown here is derived from an EMBL/GenBank/DDBJ whole genome shotgun (WGS) entry which is preliminary data.</text>
</comment>
<name>A0ABU6QMQ0_9FABA</name>
<keyword evidence="3" id="KW-1185">Reference proteome</keyword>
<accession>A0ABU6QMQ0</accession>
<feature type="region of interest" description="Disordered" evidence="1">
    <location>
        <begin position="1"/>
        <end position="90"/>
    </location>
</feature>
<feature type="compositionally biased region" description="Low complexity" evidence="1">
    <location>
        <begin position="19"/>
        <end position="43"/>
    </location>
</feature>
<evidence type="ECO:0000313" key="2">
    <source>
        <dbReference type="EMBL" id="MED6113281.1"/>
    </source>
</evidence>